<protein>
    <submittedName>
        <fullName evidence="1">Uncharacterized protein</fullName>
    </submittedName>
</protein>
<comment type="caution">
    <text evidence="1">The sequence shown here is derived from an EMBL/GenBank/DDBJ whole genome shotgun (WGS) entry which is preliminary data.</text>
</comment>
<sequence length="351" mass="40941">MKKNTSYSFQSKKGMEVIFEELHIRHINLLIDIKNKELNNWFLKMAIINTFDDLKIFLNSLKKNKNKCIIAIHGKEIIGYLNIFPLNKKETCLKITKPKLINNKCSLTDKQLTLGLIKKSISINDIKTSSWIINADINNVDLISTSRELGFQPLGEIILWYGSNLNKSLKQNTNAYSLINEFQNINKQNILKIVNFIRSNQSPLIRNLLDFDQDDILKRNNSKSGALIYENSVLCTILKDINHQKEEIYTLTISRYWDKRFDSILKEFIKRFFEKSPVSYLKTYKENSQLNLFLEECNLKEKNQEIILVRNTIVKNEAKQVNIINQSLESIFEKLSPQGNPYPSPFPLKTK</sequence>
<proteinExistence type="predicted"/>
<dbReference type="AlphaFoldDB" id="A0A0A1ZGW3"/>
<gene>
    <name evidence="1" type="ORF">EU91_0824</name>
</gene>
<evidence type="ECO:0000313" key="1">
    <source>
        <dbReference type="EMBL" id="KGF87791.1"/>
    </source>
</evidence>
<dbReference type="eggNOG" id="COG0456">
    <property type="taxonomic scope" value="Bacteria"/>
</dbReference>
<reference evidence="2" key="1">
    <citation type="journal article" date="2014" name="Sci. Data">
        <title>Genomes of diverse isolates of the marine cyanobacterium Prochlorococcus.</title>
        <authorList>
            <person name="Biller S."/>
            <person name="Berube P."/>
            <person name="Thompson J."/>
            <person name="Kelly L."/>
            <person name="Roggensack S."/>
            <person name="Awad L."/>
            <person name="Roache-Johnson K."/>
            <person name="Ding H."/>
            <person name="Giovannoni S.J."/>
            <person name="Moore L.R."/>
            <person name="Chisholm S.W."/>
        </authorList>
    </citation>
    <scope>NUCLEOTIDE SEQUENCE [LARGE SCALE GENOMIC DNA]</scope>
    <source>
        <strain evidence="2">GP2</strain>
    </source>
</reference>
<dbReference type="RefSeq" id="WP_032524331.1">
    <property type="nucleotide sequence ID" value="NZ_CP138934.1"/>
</dbReference>
<dbReference type="Proteomes" id="UP000030598">
    <property type="component" value="Unassembled WGS sequence"/>
</dbReference>
<accession>A0A0A1ZGW3</accession>
<dbReference type="OrthoDB" id="537790at2"/>
<dbReference type="EMBL" id="JNAH01000004">
    <property type="protein sequence ID" value="KGF87791.1"/>
    <property type="molecule type" value="Genomic_DNA"/>
</dbReference>
<evidence type="ECO:0000313" key="2">
    <source>
        <dbReference type="Proteomes" id="UP000030598"/>
    </source>
</evidence>
<organism evidence="1 2">
    <name type="scientific">Prochlorococcus marinus str. GP2</name>
    <dbReference type="NCBI Taxonomy" id="59925"/>
    <lineage>
        <taxon>Bacteria</taxon>
        <taxon>Bacillati</taxon>
        <taxon>Cyanobacteriota</taxon>
        <taxon>Cyanophyceae</taxon>
        <taxon>Synechococcales</taxon>
        <taxon>Prochlorococcaceae</taxon>
        <taxon>Prochlorococcus</taxon>
    </lineage>
</organism>
<dbReference type="STRING" id="59925.EU91_0824"/>
<name>A0A0A1ZGW3_PROMR</name>